<organism evidence="1 2">
    <name type="scientific">Gossypium barbadense</name>
    <name type="common">Sea Island cotton</name>
    <name type="synonym">Hibiscus barbadensis</name>
    <dbReference type="NCBI Taxonomy" id="3634"/>
    <lineage>
        <taxon>Eukaryota</taxon>
        <taxon>Viridiplantae</taxon>
        <taxon>Streptophyta</taxon>
        <taxon>Embryophyta</taxon>
        <taxon>Tracheophyta</taxon>
        <taxon>Spermatophyta</taxon>
        <taxon>Magnoliopsida</taxon>
        <taxon>eudicotyledons</taxon>
        <taxon>Gunneridae</taxon>
        <taxon>Pentapetalae</taxon>
        <taxon>rosids</taxon>
        <taxon>malvids</taxon>
        <taxon>Malvales</taxon>
        <taxon>Malvaceae</taxon>
        <taxon>Malvoideae</taxon>
        <taxon>Gossypium</taxon>
    </lineage>
</organism>
<gene>
    <name evidence="1" type="ORF">GOBAR_AA32154</name>
</gene>
<sequence length="196" mass="22009">MNWTRGWWWLSQWALVLWGDIIRNVIVGLLLSRLGETILERVGSSVPLDHPHAKHARDALWRHLADAVLHRTLGRLAGRVTRLGKTAPCRDHRSSTLRSGEGTLSIVPPSRCSDPQLKVRLEVFEIVLPGALGETVEEGDEFLRLDLRKRTLPSSSLKQERFGVENGVVGGAREWQGSRVELQWLGLGFLNGEESE</sequence>
<accession>A0A2P5WBU6</accession>
<evidence type="ECO:0000313" key="2">
    <source>
        <dbReference type="Proteomes" id="UP000239757"/>
    </source>
</evidence>
<name>A0A2P5WBU6_GOSBA</name>
<evidence type="ECO:0000313" key="1">
    <source>
        <dbReference type="EMBL" id="PPR88536.1"/>
    </source>
</evidence>
<dbReference type="Proteomes" id="UP000239757">
    <property type="component" value="Unassembled WGS sequence"/>
</dbReference>
<reference evidence="1 2" key="1">
    <citation type="submission" date="2015-01" db="EMBL/GenBank/DDBJ databases">
        <title>Genome of allotetraploid Gossypium barbadense reveals genomic plasticity and fiber elongation in cotton evolution.</title>
        <authorList>
            <person name="Chen X."/>
            <person name="Liu X."/>
            <person name="Zhao B."/>
            <person name="Zheng H."/>
            <person name="Hu Y."/>
            <person name="Lu G."/>
            <person name="Yang C."/>
            <person name="Chen J."/>
            <person name="Shan C."/>
            <person name="Zhang L."/>
            <person name="Zhou Y."/>
            <person name="Wang L."/>
            <person name="Guo W."/>
            <person name="Bai Y."/>
            <person name="Ruan J."/>
            <person name="Shangguan X."/>
            <person name="Mao Y."/>
            <person name="Jiang J."/>
            <person name="Zhu Y."/>
            <person name="Lei J."/>
            <person name="Kang H."/>
            <person name="Chen S."/>
            <person name="He X."/>
            <person name="Wang R."/>
            <person name="Wang Y."/>
            <person name="Chen J."/>
            <person name="Wang L."/>
            <person name="Yu S."/>
            <person name="Wang B."/>
            <person name="Wei J."/>
            <person name="Song S."/>
            <person name="Lu X."/>
            <person name="Gao Z."/>
            <person name="Gu W."/>
            <person name="Deng X."/>
            <person name="Ma D."/>
            <person name="Wang S."/>
            <person name="Liang W."/>
            <person name="Fang L."/>
            <person name="Cai C."/>
            <person name="Zhu X."/>
            <person name="Zhou B."/>
            <person name="Zhang Y."/>
            <person name="Chen Z."/>
            <person name="Xu S."/>
            <person name="Zhu R."/>
            <person name="Wang S."/>
            <person name="Zhang T."/>
            <person name="Zhao G."/>
        </authorList>
    </citation>
    <scope>NUCLEOTIDE SEQUENCE [LARGE SCALE GENOMIC DNA]</scope>
    <source>
        <strain evidence="2">cv. Xinhai21</strain>
        <tissue evidence="1">Leaf</tissue>
    </source>
</reference>
<dbReference type="EMBL" id="KZ668242">
    <property type="protein sequence ID" value="PPR88536.1"/>
    <property type="molecule type" value="Genomic_DNA"/>
</dbReference>
<dbReference type="AlphaFoldDB" id="A0A2P5WBU6"/>
<protein>
    <submittedName>
        <fullName evidence="1">Uncharacterized protein</fullName>
    </submittedName>
</protein>
<proteinExistence type="predicted"/>